<dbReference type="InterPro" id="IPR000792">
    <property type="entry name" value="Tscrpt_reg_LuxR_C"/>
</dbReference>
<dbReference type="PROSITE" id="PS00622">
    <property type="entry name" value="HTH_LUXR_1"/>
    <property type="match status" value="1"/>
</dbReference>
<dbReference type="PANTHER" id="PTHR45566">
    <property type="entry name" value="HTH-TYPE TRANSCRIPTIONAL REGULATOR YHJB-RELATED"/>
    <property type="match status" value="1"/>
</dbReference>
<protein>
    <submittedName>
        <fullName evidence="3">LuxR family two component transcriptional regulator</fullName>
    </submittedName>
</protein>
<dbReference type="SUPFAM" id="SSF46894">
    <property type="entry name" value="C-terminal effector domain of the bipartite response regulators"/>
    <property type="match status" value="1"/>
</dbReference>
<dbReference type="OrthoDB" id="9816469at2"/>
<comment type="caution">
    <text evidence="3">The sequence shown here is derived from an EMBL/GenBank/DDBJ whole genome shotgun (WGS) entry which is preliminary data.</text>
</comment>
<dbReference type="InterPro" id="IPR051015">
    <property type="entry name" value="EvgA-like"/>
</dbReference>
<dbReference type="GO" id="GO:0003677">
    <property type="term" value="F:DNA binding"/>
    <property type="evidence" value="ECO:0007669"/>
    <property type="project" value="UniProtKB-KW"/>
</dbReference>
<dbReference type="GO" id="GO:0006355">
    <property type="term" value="P:regulation of DNA-templated transcription"/>
    <property type="evidence" value="ECO:0007669"/>
    <property type="project" value="InterPro"/>
</dbReference>
<name>A0A316ERN5_9BURK</name>
<dbReference type="PROSITE" id="PS50110">
    <property type="entry name" value="RESPONSE_REGULATORY"/>
    <property type="match status" value="1"/>
</dbReference>
<dbReference type="InterPro" id="IPR016032">
    <property type="entry name" value="Sig_transdc_resp-reg_C-effctor"/>
</dbReference>
<reference evidence="3 4" key="1">
    <citation type="submission" date="2018-05" db="EMBL/GenBank/DDBJ databases">
        <title>Genomic Encyclopedia of Type Strains, Phase IV (KMG-V): Genome sequencing to study the core and pangenomes of soil and plant-associated prokaryotes.</title>
        <authorList>
            <person name="Whitman W."/>
        </authorList>
    </citation>
    <scope>NUCLEOTIDE SEQUENCE [LARGE SCALE GENOMIC DNA]</scope>
    <source>
        <strain evidence="3 4">SLV-132</strain>
    </source>
</reference>
<evidence type="ECO:0000256" key="1">
    <source>
        <dbReference type="ARBA" id="ARBA00022553"/>
    </source>
</evidence>
<evidence type="ECO:0000313" key="4">
    <source>
        <dbReference type="Proteomes" id="UP000245754"/>
    </source>
</evidence>
<dbReference type="CDD" id="cd17535">
    <property type="entry name" value="REC_NarL-like"/>
    <property type="match status" value="1"/>
</dbReference>
<dbReference type="AlphaFoldDB" id="A0A316ERN5"/>
<dbReference type="PRINTS" id="PR00038">
    <property type="entry name" value="HTHLUXR"/>
</dbReference>
<keyword evidence="4" id="KW-1185">Reference proteome</keyword>
<evidence type="ECO:0000313" key="3">
    <source>
        <dbReference type="EMBL" id="PWK33208.1"/>
    </source>
</evidence>
<dbReference type="InterPro" id="IPR058245">
    <property type="entry name" value="NreC/VraR/RcsB-like_REC"/>
</dbReference>
<dbReference type="Pfam" id="PF00072">
    <property type="entry name" value="Response_reg"/>
    <property type="match status" value="1"/>
</dbReference>
<keyword evidence="1" id="KW-0597">Phosphoprotein</keyword>
<dbReference type="SUPFAM" id="SSF52172">
    <property type="entry name" value="CheY-like"/>
    <property type="match status" value="1"/>
</dbReference>
<dbReference type="GO" id="GO:0000160">
    <property type="term" value="P:phosphorelay signal transduction system"/>
    <property type="evidence" value="ECO:0007669"/>
    <property type="project" value="InterPro"/>
</dbReference>
<dbReference type="SMART" id="SM00421">
    <property type="entry name" value="HTH_LUXR"/>
    <property type="match status" value="1"/>
</dbReference>
<dbReference type="CDD" id="cd06170">
    <property type="entry name" value="LuxR_C_like"/>
    <property type="match status" value="1"/>
</dbReference>
<evidence type="ECO:0000256" key="2">
    <source>
        <dbReference type="ARBA" id="ARBA00023125"/>
    </source>
</evidence>
<gene>
    <name evidence="3" type="ORF">C7419_105202</name>
</gene>
<dbReference type="InterPro" id="IPR001789">
    <property type="entry name" value="Sig_transdc_resp-reg_receiver"/>
</dbReference>
<proteinExistence type="predicted"/>
<dbReference type="RefSeq" id="WP_109584857.1">
    <property type="nucleotide sequence ID" value="NZ_JACBYU010000005.1"/>
</dbReference>
<keyword evidence="2" id="KW-0238">DNA-binding</keyword>
<dbReference type="PROSITE" id="PS50043">
    <property type="entry name" value="HTH_LUXR_2"/>
    <property type="match status" value="1"/>
</dbReference>
<dbReference type="InterPro" id="IPR011006">
    <property type="entry name" value="CheY-like_superfamily"/>
</dbReference>
<dbReference type="Proteomes" id="UP000245754">
    <property type="component" value="Unassembled WGS sequence"/>
</dbReference>
<dbReference type="InterPro" id="IPR036388">
    <property type="entry name" value="WH-like_DNA-bd_sf"/>
</dbReference>
<dbReference type="Gene3D" id="3.40.50.2300">
    <property type="match status" value="1"/>
</dbReference>
<dbReference type="Pfam" id="PF00196">
    <property type="entry name" value="GerE"/>
    <property type="match status" value="1"/>
</dbReference>
<sequence>MTRILVVDDHPPVRLALRVQLAAMQDMTDVVEAENGQAALESARAEKPDLVVLDLDMPRIGGLDVAARLRSMYPEVRILVMSAQDPELFASRAWHAGAQGFCSKTQDMGCFMRCVEAVLNGYSVFPMSGRHPIPVGYESAERAEDVAMDRLSDREVVVLQMLARGMSNKSIGTALFISNKTVSSYKTRIMTKLGAETVVDLVDFARKRGLA</sequence>
<organism evidence="3 4">
    <name type="scientific">Cupriavidus plantarum</name>
    <dbReference type="NCBI Taxonomy" id="942865"/>
    <lineage>
        <taxon>Bacteria</taxon>
        <taxon>Pseudomonadati</taxon>
        <taxon>Pseudomonadota</taxon>
        <taxon>Betaproteobacteria</taxon>
        <taxon>Burkholderiales</taxon>
        <taxon>Burkholderiaceae</taxon>
        <taxon>Cupriavidus</taxon>
    </lineage>
</organism>
<dbReference type="SMART" id="SM00448">
    <property type="entry name" value="REC"/>
    <property type="match status" value="1"/>
</dbReference>
<dbReference type="EMBL" id="QGGT01000005">
    <property type="protein sequence ID" value="PWK33208.1"/>
    <property type="molecule type" value="Genomic_DNA"/>
</dbReference>
<dbReference type="Gene3D" id="1.10.10.10">
    <property type="entry name" value="Winged helix-like DNA-binding domain superfamily/Winged helix DNA-binding domain"/>
    <property type="match status" value="1"/>
</dbReference>
<dbReference type="PANTHER" id="PTHR45566:SF2">
    <property type="entry name" value="NARL SUBFAMILY"/>
    <property type="match status" value="1"/>
</dbReference>
<accession>A0A316ERN5</accession>